<evidence type="ECO:0000313" key="2">
    <source>
        <dbReference type="EMBL" id="KAF2671872.1"/>
    </source>
</evidence>
<dbReference type="EMBL" id="MU004232">
    <property type="protein sequence ID" value="KAF2671872.1"/>
    <property type="molecule type" value="Genomic_DNA"/>
</dbReference>
<reference evidence="2" key="1">
    <citation type="journal article" date="2020" name="Stud. Mycol.">
        <title>101 Dothideomycetes genomes: a test case for predicting lifestyles and emergence of pathogens.</title>
        <authorList>
            <person name="Haridas S."/>
            <person name="Albert R."/>
            <person name="Binder M."/>
            <person name="Bloem J."/>
            <person name="Labutti K."/>
            <person name="Salamov A."/>
            <person name="Andreopoulos B."/>
            <person name="Baker S."/>
            <person name="Barry K."/>
            <person name="Bills G."/>
            <person name="Bluhm B."/>
            <person name="Cannon C."/>
            <person name="Castanera R."/>
            <person name="Culley D."/>
            <person name="Daum C."/>
            <person name="Ezra D."/>
            <person name="Gonzalez J."/>
            <person name="Henrissat B."/>
            <person name="Kuo A."/>
            <person name="Liang C."/>
            <person name="Lipzen A."/>
            <person name="Lutzoni F."/>
            <person name="Magnuson J."/>
            <person name="Mondo S."/>
            <person name="Nolan M."/>
            <person name="Ohm R."/>
            <person name="Pangilinan J."/>
            <person name="Park H.-J."/>
            <person name="Ramirez L."/>
            <person name="Alfaro M."/>
            <person name="Sun H."/>
            <person name="Tritt A."/>
            <person name="Yoshinaga Y."/>
            <person name="Zwiers L.-H."/>
            <person name="Turgeon B."/>
            <person name="Goodwin S."/>
            <person name="Spatafora J."/>
            <person name="Crous P."/>
            <person name="Grigoriev I."/>
        </authorList>
    </citation>
    <scope>NUCLEOTIDE SEQUENCE</scope>
    <source>
        <strain evidence="2">CBS 115976</strain>
    </source>
</reference>
<dbReference type="AlphaFoldDB" id="A0A6A6UI54"/>
<feature type="compositionally biased region" description="Polar residues" evidence="1">
    <location>
        <begin position="15"/>
        <end position="27"/>
    </location>
</feature>
<gene>
    <name evidence="2" type="ORF">BT63DRAFT_452376</name>
</gene>
<evidence type="ECO:0000313" key="3">
    <source>
        <dbReference type="Proteomes" id="UP000799302"/>
    </source>
</evidence>
<accession>A0A6A6UI54</accession>
<feature type="region of interest" description="Disordered" evidence="1">
    <location>
        <begin position="15"/>
        <end position="46"/>
    </location>
</feature>
<protein>
    <submittedName>
        <fullName evidence="2">Uncharacterized protein</fullName>
    </submittedName>
</protein>
<name>A0A6A6UI54_9PEZI</name>
<proteinExistence type="predicted"/>
<organism evidence="2 3">
    <name type="scientific">Microthyrium microscopicum</name>
    <dbReference type="NCBI Taxonomy" id="703497"/>
    <lineage>
        <taxon>Eukaryota</taxon>
        <taxon>Fungi</taxon>
        <taxon>Dikarya</taxon>
        <taxon>Ascomycota</taxon>
        <taxon>Pezizomycotina</taxon>
        <taxon>Dothideomycetes</taxon>
        <taxon>Dothideomycetes incertae sedis</taxon>
        <taxon>Microthyriales</taxon>
        <taxon>Microthyriaceae</taxon>
        <taxon>Microthyrium</taxon>
    </lineage>
</organism>
<sequence length="171" mass="19484">MDGLLHLFMLGYPQSSHGSNDLSSSEYEPSITMDSTKKGSPPTQLRIRLPTGTYRESTKSDHDREFEDWPMYRRKYDNSTYSPAAHMESNLNLGEIKNREGLYSESTSTTRGQLRLTRLVGAHTSDYSMLFVVVTMLHKDYHLWAVEERPMNPVVAVVFTTTGDAWEIVEG</sequence>
<keyword evidence="3" id="KW-1185">Reference proteome</keyword>
<dbReference type="Proteomes" id="UP000799302">
    <property type="component" value="Unassembled WGS sequence"/>
</dbReference>
<evidence type="ECO:0000256" key="1">
    <source>
        <dbReference type="SAM" id="MobiDB-lite"/>
    </source>
</evidence>